<accession>A0A839SZK5</accession>
<dbReference type="EMBL" id="JACHXI010000001">
    <property type="protein sequence ID" value="MBB3101710.1"/>
    <property type="molecule type" value="Genomic_DNA"/>
</dbReference>
<dbReference type="Proteomes" id="UP000549250">
    <property type="component" value="Unassembled WGS sequence"/>
</dbReference>
<evidence type="ECO:0000313" key="2">
    <source>
        <dbReference type="Proteomes" id="UP000549250"/>
    </source>
</evidence>
<evidence type="ECO:0000313" key="1">
    <source>
        <dbReference type="EMBL" id="MBB3101710.1"/>
    </source>
</evidence>
<comment type="caution">
    <text evidence="1">The sequence shown here is derived from an EMBL/GenBank/DDBJ whole genome shotgun (WGS) entry which is preliminary data.</text>
</comment>
<organism evidence="1 2">
    <name type="scientific">Azomonas macrocytogenes</name>
    <name type="common">Azotobacter macrocytogenes</name>
    <dbReference type="NCBI Taxonomy" id="69962"/>
    <lineage>
        <taxon>Bacteria</taxon>
        <taxon>Pseudomonadati</taxon>
        <taxon>Pseudomonadota</taxon>
        <taxon>Gammaproteobacteria</taxon>
        <taxon>Pseudomonadales</taxon>
        <taxon>Pseudomonadaceae</taxon>
        <taxon>Azomonas</taxon>
    </lineage>
</organism>
<dbReference type="AlphaFoldDB" id="A0A839SZK5"/>
<gene>
    <name evidence="1" type="ORF">FHR87_000070</name>
</gene>
<proteinExistence type="predicted"/>
<sequence length="207" mass="23136">MKICAISPLCSTSESEILEFIRECEHDLVVLPGHARNHPGYRKIAKTLKPGISAFVEDGSGKGNTVPWLVSADRQVRMPSQIFGQKPTTNDIDSLQSAWPERTHNIHGHKVSFALCGEIDAFSKNGKVKGGRQLPYEILINPTHTTRGRWNHLGEKLRNLSVKSVVIHVANNNYDHHDVTTHLRIYVNGSILSRQITGGISWSWCEI</sequence>
<name>A0A839SZK5_AZOMA</name>
<dbReference type="RefSeq" id="WP_183164710.1">
    <property type="nucleotide sequence ID" value="NZ_JACHXI010000001.1"/>
</dbReference>
<keyword evidence="2" id="KW-1185">Reference proteome</keyword>
<reference evidence="1 2" key="1">
    <citation type="submission" date="2020-08" db="EMBL/GenBank/DDBJ databases">
        <title>Genomic Encyclopedia of Type Strains, Phase III (KMG-III): the genomes of soil and plant-associated and newly described type strains.</title>
        <authorList>
            <person name="Whitman W."/>
        </authorList>
    </citation>
    <scope>NUCLEOTIDE SEQUENCE [LARGE SCALE GENOMIC DNA]</scope>
    <source>
        <strain evidence="1 2">CECT 4462</strain>
    </source>
</reference>
<protein>
    <submittedName>
        <fullName evidence="1">Uncharacterized protein</fullName>
    </submittedName>
</protein>